<feature type="domain" description="Cytochrome c" evidence="11">
    <location>
        <begin position="1"/>
        <end position="112"/>
    </location>
</feature>
<keyword evidence="5" id="KW-0574">Periplasm</keyword>
<evidence type="ECO:0000256" key="10">
    <source>
        <dbReference type="SAM" id="SignalP"/>
    </source>
</evidence>
<comment type="caution">
    <text evidence="12">The sequence shown here is derived from an EMBL/GenBank/DDBJ whole genome shotgun (WGS) entry which is preliminary data.</text>
</comment>
<evidence type="ECO:0000256" key="6">
    <source>
        <dbReference type="ARBA" id="ARBA00022982"/>
    </source>
</evidence>
<evidence type="ECO:0000256" key="7">
    <source>
        <dbReference type="ARBA" id="ARBA00023004"/>
    </source>
</evidence>
<dbReference type="AlphaFoldDB" id="A0A9D2GT36"/>
<feature type="chain" id="PRO_5039631940" evidence="10">
    <location>
        <begin position="25"/>
        <end position="207"/>
    </location>
</feature>
<dbReference type="Pfam" id="PF00034">
    <property type="entry name" value="Cytochrom_C"/>
    <property type="match status" value="2"/>
</dbReference>
<protein>
    <submittedName>
        <fullName evidence="12">C-type cytochrome</fullName>
    </submittedName>
</protein>
<feature type="signal peptide" evidence="10">
    <location>
        <begin position="1"/>
        <end position="24"/>
    </location>
</feature>
<dbReference type="EMBL" id="DXAQ01000038">
    <property type="protein sequence ID" value="HIZ88844.1"/>
    <property type="molecule type" value="Genomic_DNA"/>
</dbReference>
<dbReference type="InterPro" id="IPR024167">
    <property type="entry name" value="Cytochrome_c4-like"/>
</dbReference>
<dbReference type="PANTHER" id="PTHR33751">
    <property type="entry name" value="CBB3-TYPE CYTOCHROME C OXIDASE SUBUNIT FIXP"/>
    <property type="match status" value="1"/>
</dbReference>
<feature type="binding site" description="covalent" evidence="8">
    <location>
        <position position="40"/>
    </location>
    <ligand>
        <name>heme c</name>
        <dbReference type="ChEBI" id="CHEBI:61717"/>
        <label>1</label>
    </ligand>
</feature>
<accession>A0A9D2GT36</accession>
<keyword evidence="10" id="KW-0732">Signal</keyword>
<keyword evidence="7 9" id="KW-0408">Iron</keyword>
<evidence type="ECO:0000256" key="9">
    <source>
        <dbReference type="PIRSR" id="PIRSR000005-2"/>
    </source>
</evidence>
<evidence type="ECO:0000256" key="3">
    <source>
        <dbReference type="ARBA" id="ARBA00022617"/>
    </source>
</evidence>
<dbReference type="InterPro" id="IPR009056">
    <property type="entry name" value="Cyt_c-like_dom"/>
</dbReference>
<dbReference type="GO" id="GO:0009055">
    <property type="term" value="F:electron transfer activity"/>
    <property type="evidence" value="ECO:0007669"/>
    <property type="project" value="InterPro"/>
</dbReference>
<dbReference type="SUPFAM" id="SSF46626">
    <property type="entry name" value="Cytochrome c"/>
    <property type="match status" value="2"/>
</dbReference>
<evidence type="ECO:0000259" key="11">
    <source>
        <dbReference type="PROSITE" id="PS51007"/>
    </source>
</evidence>
<dbReference type="GO" id="GO:0005506">
    <property type="term" value="F:iron ion binding"/>
    <property type="evidence" value="ECO:0007669"/>
    <property type="project" value="InterPro"/>
</dbReference>
<evidence type="ECO:0000256" key="5">
    <source>
        <dbReference type="ARBA" id="ARBA00022764"/>
    </source>
</evidence>
<keyword evidence="2" id="KW-0813">Transport</keyword>
<name>A0A9D2GT36_9BACT</name>
<feature type="binding site" description="covalent" evidence="8">
    <location>
        <position position="140"/>
    </location>
    <ligand>
        <name>heme c</name>
        <dbReference type="ChEBI" id="CHEBI:61717"/>
        <label>2</label>
    </ligand>
</feature>
<keyword evidence="4 9" id="KW-0479">Metal-binding</keyword>
<evidence type="ECO:0000256" key="2">
    <source>
        <dbReference type="ARBA" id="ARBA00022448"/>
    </source>
</evidence>
<reference evidence="12" key="1">
    <citation type="journal article" date="2021" name="PeerJ">
        <title>Extensive microbial diversity within the chicken gut microbiome revealed by metagenomics and culture.</title>
        <authorList>
            <person name="Gilroy R."/>
            <person name="Ravi A."/>
            <person name="Getino M."/>
            <person name="Pursley I."/>
            <person name="Horton D.L."/>
            <person name="Alikhan N.F."/>
            <person name="Baker D."/>
            <person name="Gharbi K."/>
            <person name="Hall N."/>
            <person name="Watson M."/>
            <person name="Adriaenssens E.M."/>
            <person name="Foster-Nyarko E."/>
            <person name="Jarju S."/>
            <person name="Secka A."/>
            <person name="Antonio M."/>
            <person name="Oren A."/>
            <person name="Chaudhuri R.R."/>
            <person name="La Ragione R."/>
            <person name="Hildebrand F."/>
            <person name="Pallen M.J."/>
        </authorList>
    </citation>
    <scope>NUCLEOTIDE SEQUENCE</scope>
    <source>
        <strain evidence="12">ChiW4-1371</strain>
    </source>
</reference>
<organism evidence="12 13">
    <name type="scientific">Candidatus Mucispirillum faecigallinarum</name>
    <dbReference type="NCBI Taxonomy" id="2838699"/>
    <lineage>
        <taxon>Bacteria</taxon>
        <taxon>Pseudomonadati</taxon>
        <taxon>Deferribacterota</taxon>
        <taxon>Deferribacteres</taxon>
        <taxon>Deferribacterales</taxon>
        <taxon>Mucispirillaceae</taxon>
        <taxon>Mucispirillum</taxon>
    </lineage>
</organism>
<gene>
    <name evidence="12" type="ORF">H9804_02770</name>
</gene>
<evidence type="ECO:0000256" key="1">
    <source>
        <dbReference type="ARBA" id="ARBA00004418"/>
    </source>
</evidence>
<dbReference type="PROSITE" id="PS51007">
    <property type="entry name" value="CYTC"/>
    <property type="match status" value="2"/>
</dbReference>
<proteinExistence type="predicted"/>
<feature type="binding site" description="covalent" evidence="8">
    <location>
        <position position="137"/>
    </location>
    <ligand>
        <name>heme c</name>
        <dbReference type="ChEBI" id="CHEBI:61717"/>
        <label>2</label>
    </ligand>
</feature>
<dbReference type="PANTHER" id="PTHR33751:SF9">
    <property type="entry name" value="CYTOCHROME C4"/>
    <property type="match status" value="1"/>
</dbReference>
<evidence type="ECO:0000313" key="13">
    <source>
        <dbReference type="Proteomes" id="UP000824176"/>
    </source>
</evidence>
<feature type="domain" description="Cytochrome c" evidence="11">
    <location>
        <begin position="123"/>
        <end position="207"/>
    </location>
</feature>
<feature type="binding site" description="axial binding residue" evidence="9">
    <location>
        <position position="89"/>
    </location>
    <ligand>
        <name>heme c</name>
        <dbReference type="ChEBI" id="CHEBI:61717"/>
        <label>1</label>
    </ligand>
    <ligandPart>
        <name>Fe</name>
        <dbReference type="ChEBI" id="CHEBI:18248"/>
    </ligandPart>
</feature>
<feature type="binding site" description="axial binding residue" evidence="9">
    <location>
        <position position="41"/>
    </location>
    <ligand>
        <name>heme c</name>
        <dbReference type="ChEBI" id="CHEBI:61717"/>
        <label>1</label>
    </ligand>
    <ligandPart>
        <name>Fe</name>
        <dbReference type="ChEBI" id="CHEBI:18248"/>
    </ligandPart>
</feature>
<feature type="binding site" description="axial binding residue" evidence="9">
    <location>
        <position position="141"/>
    </location>
    <ligand>
        <name>heme c</name>
        <dbReference type="ChEBI" id="CHEBI:61717"/>
        <label>2</label>
    </ligand>
    <ligandPart>
        <name>Fe</name>
        <dbReference type="ChEBI" id="CHEBI:18248"/>
    </ligandPart>
</feature>
<evidence type="ECO:0000313" key="12">
    <source>
        <dbReference type="EMBL" id="HIZ88844.1"/>
    </source>
</evidence>
<evidence type="ECO:0000256" key="4">
    <source>
        <dbReference type="ARBA" id="ARBA00022723"/>
    </source>
</evidence>
<dbReference type="PIRSF" id="PIRSF000005">
    <property type="entry name" value="Cytochrome_c4"/>
    <property type="match status" value="1"/>
</dbReference>
<evidence type="ECO:0000256" key="8">
    <source>
        <dbReference type="PIRSR" id="PIRSR000005-1"/>
    </source>
</evidence>
<keyword evidence="6" id="KW-0249">Electron transport</keyword>
<comment type="subcellular location">
    <subcellularLocation>
        <location evidence="1">Periplasm</location>
    </subcellularLocation>
</comment>
<sequence length="207" mass="22777">MNKGIMKFTFAVLLVAASSNLVMAQENEDGRRYGNFCSSCHGTAGAAVGDAIPSIGGQHKEFLETSMLEMKPAVVDGKEQAPARYSTLMQIFFKGYTNEEIKAMADWYSSRPWVPTSAPLNQDLINKGKASTHLETCTSCHGTNGNNVEDGGIPRIGGQTPLYLYHSLLEYKNDKRNKDGRAPEMDVVKDISDEELRALAEYFASLR</sequence>
<dbReference type="Gene3D" id="1.10.760.10">
    <property type="entry name" value="Cytochrome c-like domain"/>
    <property type="match status" value="2"/>
</dbReference>
<dbReference type="InterPro" id="IPR036909">
    <property type="entry name" value="Cyt_c-like_dom_sf"/>
</dbReference>
<dbReference type="GO" id="GO:0020037">
    <property type="term" value="F:heme binding"/>
    <property type="evidence" value="ECO:0007669"/>
    <property type="project" value="InterPro"/>
</dbReference>
<keyword evidence="3 8" id="KW-0349">Heme</keyword>
<dbReference type="InterPro" id="IPR050597">
    <property type="entry name" value="Cytochrome_c_Oxidase_Subunit"/>
</dbReference>
<dbReference type="Proteomes" id="UP000824176">
    <property type="component" value="Unassembled WGS sequence"/>
</dbReference>
<feature type="binding site" description="axial binding residue" evidence="9">
    <location>
        <position position="185"/>
    </location>
    <ligand>
        <name>heme c</name>
        <dbReference type="ChEBI" id="CHEBI:61717"/>
        <label>2</label>
    </ligand>
    <ligandPart>
        <name>Fe</name>
        <dbReference type="ChEBI" id="CHEBI:18248"/>
    </ligandPart>
</feature>
<comment type="PTM">
    <text evidence="8">Binds 2 heme c groups covalently per subunit.</text>
</comment>
<reference evidence="12" key="2">
    <citation type="submission" date="2021-04" db="EMBL/GenBank/DDBJ databases">
        <authorList>
            <person name="Gilroy R."/>
        </authorList>
    </citation>
    <scope>NUCLEOTIDE SEQUENCE</scope>
    <source>
        <strain evidence="12">ChiW4-1371</strain>
    </source>
</reference>
<feature type="binding site" description="covalent" evidence="8">
    <location>
        <position position="37"/>
    </location>
    <ligand>
        <name>heme c</name>
        <dbReference type="ChEBI" id="CHEBI:61717"/>
        <label>1</label>
    </ligand>
</feature>
<dbReference type="GO" id="GO:0042597">
    <property type="term" value="C:periplasmic space"/>
    <property type="evidence" value="ECO:0007669"/>
    <property type="project" value="UniProtKB-SubCell"/>
</dbReference>